<protein>
    <submittedName>
        <fullName evidence="1">Uncharacterized protein</fullName>
    </submittedName>
</protein>
<proteinExistence type="predicted"/>
<sequence>MLSEVIATQHERSQTQLSIVSKSEEPKKKLIENPEILNSPLVSSLQQIQQQKSSLYKYLQKMVSLPSS</sequence>
<dbReference type="Proteomes" id="UP000785679">
    <property type="component" value="Unassembled WGS sequence"/>
</dbReference>
<reference evidence="1" key="1">
    <citation type="submission" date="2019-06" db="EMBL/GenBank/DDBJ databases">
        <authorList>
            <person name="Zheng W."/>
        </authorList>
    </citation>
    <scope>NUCLEOTIDE SEQUENCE</scope>
    <source>
        <strain evidence="1">QDHG01</strain>
    </source>
</reference>
<comment type="caution">
    <text evidence="1">The sequence shown here is derived from an EMBL/GenBank/DDBJ whole genome shotgun (WGS) entry which is preliminary data.</text>
</comment>
<keyword evidence="2" id="KW-1185">Reference proteome</keyword>
<evidence type="ECO:0000313" key="2">
    <source>
        <dbReference type="Proteomes" id="UP000785679"/>
    </source>
</evidence>
<dbReference type="EMBL" id="RRYP01022244">
    <property type="protein sequence ID" value="TNV72466.1"/>
    <property type="molecule type" value="Genomic_DNA"/>
</dbReference>
<evidence type="ECO:0000313" key="1">
    <source>
        <dbReference type="EMBL" id="TNV72466.1"/>
    </source>
</evidence>
<name>A0A8J8NCJ2_HALGN</name>
<gene>
    <name evidence="1" type="ORF">FGO68_gene12989</name>
</gene>
<dbReference type="AlphaFoldDB" id="A0A8J8NCJ2"/>
<organism evidence="1 2">
    <name type="scientific">Halteria grandinella</name>
    <dbReference type="NCBI Taxonomy" id="5974"/>
    <lineage>
        <taxon>Eukaryota</taxon>
        <taxon>Sar</taxon>
        <taxon>Alveolata</taxon>
        <taxon>Ciliophora</taxon>
        <taxon>Intramacronucleata</taxon>
        <taxon>Spirotrichea</taxon>
        <taxon>Stichotrichia</taxon>
        <taxon>Sporadotrichida</taxon>
        <taxon>Halteriidae</taxon>
        <taxon>Halteria</taxon>
    </lineage>
</organism>
<accession>A0A8J8NCJ2</accession>